<evidence type="ECO:0000256" key="1">
    <source>
        <dbReference type="SAM" id="SignalP"/>
    </source>
</evidence>
<keyword evidence="3" id="KW-1185">Reference proteome</keyword>
<gene>
    <name evidence="2" type="ORF">M472_08480</name>
</gene>
<protein>
    <recommendedName>
        <fullName evidence="4">DUF4397 domain-containing protein</fullName>
    </recommendedName>
</protein>
<dbReference type="Proteomes" id="UP000016584">
    <property type="component" value="Unassembled WGS sequence"/>
</dbReference>
<dbReference type="AlphaFoldDB" id="U2J813"/>
<accession>U2J813</accession>
<feature type="signal peptide" evidence="1">
    <location>
        <begin position="1"/>
        <end position="27"/>
    </location>
</feature>
<evidence type="ECO:0000313" key="2">
    <source>
        <dbReference type="EMBL" id="ERJ58803.1"/>
    </source>
</evidence>
<evidence type="ECO:0000313" key="3">
    <source>
        <dbReference type="Proteomes" id="UP000016584"/>
    </source>
</evidence>
<dbReference type="STRING" id="1346330.M472_08480"/>
<dbReference type="EMBL" id="ATDL01000015">
    <property type="protein sequence ID" value="ERJ58803.1"/>
    <property type="molecule type" value="Genomic_DNA"/>
</dbReference>
<name>U2J813_9SPHI</name>
<evidence type="ECO:0008006" key="4">
    <source>
        <dbReference type="Google" id="ProtNLM"/>
    </source>
</evidence>
<dbReference type="eggNOG" id="ENOG502ZPQ3">
    <property type="taxonomic scope" value="Bacteria"/>
</dbReference>
<sequence length="257" mass="28661">MKVMIKFVKKCCTIGTLFSLFCVSACKQEDQELQRVSSLTLVHAVVGAGTLKTNFKGRQPIRYMTANQVNYGVWFTTGGQYTINSKNKELGLFHVPDTLPDSEPLFLIPIDADAAPIQTLFLTGTLQNPEYRTVNEQLPRLSPADSLVGVRFVHLAPDQSAVDVYIRGSDRPQQEISYLDKINNNFHMLSAKKGTPPYVFEFRDAISGQVLCEFSLDISTESLNTNIYRNRSVSLVLTGGPHKLTSPSFSTILVHHF</sequence>
<dbReference type="PATRIC" id="fig|1346330.5.peg.2134"/>
<organism evidence="2 3">
    <name type="scientific">Sphingobacterium paucimobilis HER1398</name>
    <dbReference type="NCBI Taxonomy" id="1346330"/>
    <lineage>
        <taxon>Bacteria</taxon>
        <taxon>Pseudomonadati</taxon>
        <taxon>Bacteroidota</taxon>
        <taxon>Sphingobacteriia</taxon>
        <taxon>Sphingobacteriales</taxon>
        <taxon>Sphingobacteriaceae</taxon>
        <taxon>Sphingobacterium</taxon>
    </lineage>
</organism>
<feature type="chain" id="PRO_5004630093" description="DUF4397 domain-containing protein" evidence="1">
    <location>
        <begin position="28"/>
        <end position="257"/>
    </location>
</feature>
<keyword evidence="1" id="KW-0732">Signal</keyword>
<proteinExistence type="predicted"/>
<reference evidence="2 3" key="1">
    <citation type="journal article" date="2013" name="Genome Announc.">
        <title>The Draft Genome Sequence of Sphingomonas paucimobilis Strain HER1398 (Proteobacteria), Host to the Giant PAU Phage, Indicates That It Is a Member of the Genus Sphingobacterium (Bacteroidetes).</title>
        <authorList>
            <person name="White R.A.III."/>
            <person name="Suttle C.A."/>
        </authorList>
    </citation>
    <scope>NUCLEOTIDE SEQUENCE [LARGE SCALE GENOMIC DNA]</scope>
    <source>
        <strain evidence="2 3">HER1398</strain>
    </source>
</reference>
<comment type="caution">
    <text evidence="2">The sequence shown here is derived from an EMBL/GenBank/DDBJ whole genome shotgun (WGS) entry which is preliminary data.</text>
</comment>